<dbReference type="AlphaFoldDB" id="A0A3G1KWK5"/>
<evidence type="ECO:0000259" key="2">
    <source>
        <dbReference type="PROSITE" id="PS50937"/>
    </source>
</evidence>
<dbReference type="Pfam" id="PF13411">
    <property type="entry name" value="MerR_1"/>
    <property type="match status" value="1"/>
</dbReference>
<dbReference type="InterPro" id="IPR000551">
    <property type="entry name" value="MerR-type_HTH_dom"/>
</dbReference>
<dbReference type="PANTHER" id="PTHR30204:SF90">
    <property type="entry name" value="HTH-TYPE TRANSCRIPTIONAL ACTIVATOR MTA"/>
    <property type="match status" value="1"/>
</dbReference>
<feature type="domain" description="HTH merR-type" evidence="2">
    <location>
        <begin position="1"/>
        <end position="71"/>
    </location>
</feature>
<evidence type="ECO:0000313" key="4">
    <source>
        <dbReference type="Proteomes" id="UP000323521"/>
    </source>
</evidence>
<dbReference type="Gene3D" id="1.10.1660.10">
    <property type="match status" value="1"/>
</dbReference>
<dbReference type="SUPFAM" id="SSF46955">
    <property type="entry name" value="Putative DNA-binding domain"/>
    <property type="match status" value="1"/>
</dbReference>
<protein>
    <submittedName>
        <fullName evidence="3">MerR family transcriptional regulator</fullName>
    </submittedName>
</protein>
<sequence>MEYTVKEVANMTGVTIKTLHYYHKIGLLLPCRVTDAGYRLYGEKELMRLQQILFYRELDFSLDDIKKALKSESDRVMCLKGQQELLCARKQRIDCLLRTIAKSIHSAMKGEMMPMQDMFQGFDKQGWEKALAAQNEYLKEKYNYNLLEKNEIKPQELNEKAAEAQDFMNTMAAALKNRLPIYDEKVQKAVSAHLAFLHRQGTEMDAKGYLASVKFLSQDDFHRDMLESHQIGLSYYLMAVAEQYAANHV</sequence>
<dbReference type="PANTHER" id="PTHR30204">
    <property type="entry name" value="REDOX-CYCLING DRUG-SENSING TRANSCRIPTIONAL ACTIVATOR SOXR"/>
    <property type="match status" value="1"/>
</dbReference>
<gene>
    <name evidence="3" type="ORF">DCMF_20665</name>
</gene>
<keyword evidence="1" id="KW-0238">DNA-binding</keyword>
<dbReference type="EMBL" id="CP017634">
    <property type="protein sequence ID" value="ATW26854.1"/>
    <property type="molecule type" value="Genomic_DNA"/>
</dbReference>
<dbReference type="OrthoDB" id="9814833at2"/>
<dbReference type="GO" id="GO:0003700">
    <property type="term" value="F:DNA-binding transcription factor activity"/>
    <property type="evidence" value="ECO:0007669"/>
    <property type="project" value="InterPro"/>
</dbReference>
<proteinExistence type="predicted"/>
<organism evidence="3 4">
    <name type="scientific">Formimonas warabiya</name>
    <dbReference type="NCBI Taxonomy" id="1761012"/>
    <lineage>
        <taxon>Bacteria</taxon>
        <taxon>Bacillati</taxon>
        <taxon>Bacillota</taxon>
        <taxon>Clostridia</taxon>
        <taxon>Eubacteriales</taxon>
        <taxon>Peptococcaceae</taxon>
        <taxon>Candidatus Formimonas</taxon>
    </lineage>
</organism>
<dbReference type="InterPro" id="IPR047057">
    <property type="entry name" value="MerR_fam"/>
</dbReference>
<dbReference type="SMART" id="SM00422">
    <property type="entry name" value="HTH_MERR"/>
    <property type="match status" value="1"/>
</dbReference>
<name>A0A3G1KWK5_FORW1</name>
<keyword evidence="4" id="KW-1185">Reference proteome</keyword>
<dbReference type="RefSeq" id="WP_148136179.1">
    <property type="nucleotide sequence ID" value="NZ_CP017634.1"/>
</dbReference>
<dbReference type="InterPro" id="IPR009061">
    <property type="entry name" value="DNA-bd_dom_put_sf"/>
</dbReference>
<dbReference type="PRINTS" id="PR00040">
    <property type="entry name" value="HTHMERR"/>
</dbReference>
<dbReference type="PROSITE" id="PS50937">
    <property type="entry name" value="HTH_MERR_2"/>
    <property type="match status" value="1"/>
</dbReference>
<dbReference type="GO" id="GO:0003677">
    <property type="term" value="F:DNA binding"/>
    <property type="evidence" value="ECO:0007669"/>
    <property type="project" value="UniProtKB-KW"/>
</dbReference>
<reference evidence="3 4" key="1">
    <citation type="submission" date="2016-10" db="EMBL/GenBank/DDBJ databases">
        <title>Complete Genome Sequence of Peptococcaceae strain DCMF.</title>
        <authorList>
            <person name="Edwards R.J."/>
            <person name="Holland S.I."/>
            <person name="Deshpande N.P."/>
            <person name="Wong Y.K."/>
            <person name="Ertan H."/>
            <person name="Manefield M."/>
            <person name="Russell T.L."/>
            <person name="Lee M.J."/>
        </authorList>
    </citation>
    <scope>NUCLEOTIDE SEQUENCE [LARGE SCALE GENOMIC DNA]</scope>
    <source>
        <strain evidence="3 4">DCMF</strain>
    </source>
</reference>
<accession>A0A3G1KWK5</accession>
<evidence type="ECO:0000256" key="1">
    <source>
        <dbReference type="ARBA" id="ARBA00023125"/>
    </source>
</evidence>
<dbReference type="KEGG" id="fwa:DCMF_20665"/>
<evidence type="ECO:0000313" key="3">
    <source>
        <dbReference type="EMBL" id="ATW26854.1"/>
    </source>
</evidence>
<dbReference type="CDD" id="cd01106">
    <property type="entry name" value="HTH_TipAL-Mta"/>
    <property type="match status" value="1"/>
</dbReference>
<dbReference type="Proteomes" id="UP000323521">
    <property type="component" value="Chromosome"/>
</dbReference>